<keyword evidence="1" id="KW-0732">Signal</keyword>
<dbReference type="PANTHER" id="PTHR30032">
    <property type="entry name" value="N-ACETYLMURAMOYL-L-ALANINE AMIDASE-RELATED"/>
    <property type="match status" value="1"/>
</dbReference>
<dbReference type="InterPro" id="IPR051922">
    <property type="entry name" value="Bact_Sporulation_Assoc"/>
</dbReference>
<evidence type="ECO:0000256" key="1">
    <source>
        <dbReference type="SAM" id="SignalP"/>
    </source>
</evidence>
<reference evidence="2 3" key="1">
    <citation type="submission" date="2024-07" db="EMBL/GenBank/DDBJ databases">
        <authorList>
            <person name="Thanompreechachai J."/>
            <person name="Duangmal K."/>
        </authorList>
    </citation>
    <scope>NUCLEOTIDE SEQUENCE [LARGE SCALE GENOMIC DNA]</scope>
    <source>
        <strain evidence="2 3">LSe6-4</strain>
    </source>
</reference>
<evidence type="ECO:0000313" key="3">
    <source>
        <dbReference type="Proteomes" id="UP001565927"/>
    </source>
</evidence>
<protein>
    <submittedName>
        <fullName evidence="2">Cell wall-binding repeat-containing protein</fullName>
    </submittedName>
</protein>
<name>A0ABV4GVF1_9ACTN</name>
<feature type="signal peptide" evidence="1">
    <location>
        <begin position="1"/>
        <end position="31"/>
    </location>
</feature>
<organism evidence="2 3">
    <name type="scientific">Kineococcus halophytocola</name>
    <dbReference type="NCBI Taxonomy" id="3234027"/>
    <lineage>
        <taxon>Bacteria</taxon>
        <taxon>Bacillati</taxon>
        <taxon>Actinomycetota</taxon>
        <taxon>Actinomycetes</taxon>
        <taxon>Kineosporiales</taxon>
        <taxon>Kineosporiaceae</taxon>
        <taxon>Kineococcus</taxon>
    </lineage>
</organism>
<dbReference type="Pfam" id="PF04122">
    <property type="entry name" value="CW_binding_2"/>
    <property type="match status" value="3"/>
</dbReference>
<dbReference type="InterPro" id="IPR007253">
    <property type="entry name" value="Cell_wall-bd_2"/>
</dbReference>
<sequence length="349" mass="34830">MRLLSRPLRFSVAAATAAAAVVVCSTSPALAATTVTRVYGADRVATAVATAAAFTGRKAQAVVLTRSDTYADALAGAPLAADKSGPLLLTSTASLDPAVAVSLQDVLPTGGTVYLLGDTNALSSDVETAVHELGFETVRLAGADRYATAVAIAEAMPQADTVSVVTGQNFPDGLAAGAFMGVQDPDTTHALGVVLLSDGTKLGTATSAYLGSRTFEVKYAVGGAAVSAVTTGASGTWDDLAGADRYATAALVAQQFTSTGAFSDATTAVGVATGENWPDAMAGSALLAFEGGPMLLTRKDTLPTSTAQVLTALTEDATTAGTPISHALVFGSADAVSDAVYTQITAALQ</sequence>
<dbReference type="Proteomes" id="UP001565927">
    <property type="component" value="Unassembled WGS sequence"/>
</dbReference>
<dbReference type="Gene3D" id="3.40.50.12090">
    <property type="match status" value="1"/>
</dbReference>
<gene>
    <name evidence="2" type="ORF">AB2L27_00775</name>
</gene>
<comment type="caution">
    <text evidence="2">The sequence shown here is derived from an EMBL/GenBank/DDBJ whole genome shotgun (WGS) entry which is preliminary data.</text>
</comment>
<feature type="chain" id="PRO_5046278741" evidence="1">
    <location>
        <begin position="32"/>
        <end position="349"/>
    </location>
</feature>
<accession>A0ABV4GVF1</accession>
<dbReference type="PANTHER" id="PTHR30032:SF8">
    <property type="entry name" value="GERMINATION-SPECIFIC N-ACETYLMURAMOYL-L-ALANINE AMIDASE"/>
    <property type="match status" value="1"/>
</dbReference>
<proteinExistence type="predicted"/>
<dbReference type="RefSeq" id="WP_370439541.1">
    <property type="nucleotide sequence ID" value="NZ_JBGFTU010000001.1"/>
</dbReference>
<evidence type="ECO:0000313" key="2">
    <source>
        <dbReference type="EMBL" id="MEZ0163290.1"/>
    </source>
</evidence>
<keyword evidence="3" id="KW-1185">Reference proteome</keyword>
<dbReference type="EMBL" id="JBGFTU010000001">
    <property type="protein sequence ID" value="MEZ0163290.1"/>
    <property type="molecule type" value="Genomic_DNA"/>
</dbReference>